<accession>A0A8J9V9Y2</accession>
<dbReference type="Proteomes" id="UP000838412">
    <property type="component" value="Chromosome 1"/>
</dbReference>
<dbReference type="Pfam" id="PF01391">
    <property type="entry name" value="Collagen"/>
    <property type="match status" value="1"/>
</dbReference>
<feature type="signal peptide" evidence="2">
    <location>
        <begin position="1"/>
        <end position="42"/>
    </location>
</feature>
<dbReference type="AlphaFoldDB" id="A0A8J9V9Y2"/>
<dbReference type="EMBL" id="OV696686">
    <property type="protein sequence ID" value="CAH1232447.1"/>
    <property type="molecule type" value="Genomic_DNA"/>
</dbReference>
<feature type="region of interest" description="Disordered" evidence="1">
    <location>
        <begin position="109"/>
        <end position="157"/>
    </location>
</feature>
<feature type="region of interest" description="Disordered" evidence="1">
    <location>
        <begin position="64"/>
        <end position="86"/>
    </location>
</feature>
<dbReference type="Pfam" id="PF25815">
    <property type="entry name" value="CTHRC1_C"/>
    <property type="match status" value="1"/>
</dbReference>
<name>A0A8J9V9Y2_BRALA</name>
<keyword evidence="2" id="KW-0732">Signal</keyword>
<dbReference type="OrthoDB" id="5985978at2759"/>
<evidence type="ECO:0000313" key="5">
    <source>
        <dbReference type="Proteomes" id="UP000838412"/>
    </source>
</evidence>
<evidence type="ECO:0000259" key="3">
    <source>
        <dbReference type="Pfam" id="PF25815"/>
    </source>
</evidence>
<keyword evidence="5" id="KW-1185">Reference proteome</keyword>
<evidence type="ECO:0000256" key="2">
    <source>
        <dbReference type="SAM" id="SignalP"/>
    </source>
</evidence>
<evidence type="ECO:0000256" key="1">
    <source>
        <dbReference type="SAM" id="MobiDB-lite"/>
    </source>
</evidence>
<organism evidence="4 5">
    <name type="scientific">Branchiostoma lanceolatum</name>
    <name type="common">Common lancelet</name>
    <name type="synonym">Amphioxus lanceolatum</name>
    <dbReference type="NCBI Taxonomy" id="7740"/>
    <lineage>
        <taxon>Eukaryota</taxon>
        <taxon>Metazoa</taxon>
        <taxon>Chordata</taxon>
        <taxon>Cephalochordata</taxon>
        <taxon>Leptocardii</taxon>
        <taxon>Amphioxiformes</taxon>
        <taxon>Branchiostomatidae</taxon>
        <taxon>Branchiostoma</taxon>
    </lineage>
</organism>
<feature type="compositionally biased region" description="Basic and acidic residues" evidence="1">
    <location>
        <begin position="130"/>
        <end position="139"/>
    </location>
</feature>
<sequence>MGIIGSTFTCQLFHWGAAKMATVGRTHFLLGLLWLWSAAVLAQDTGAQRKVKAKWPYYPGFVNDPANPVNSEDEEEQKQAWPSYYADEPGDDKQKCLANGCCVQGPPGMPGTNGVPGSNGIPGTPGIGGKDGDKGDRGLPGRPGRPGTKGDKGDSGSGAMLIGSNIKQCAWRNLNFDEDHGKIKECPFSKRFTNSSLRVVWNGALRVTSTSGCCKRWYFTFNGMECSGPLPIEGLVYTNANNGMYGLNIHRVSSIEGICSGLPKGKINVEFSVRNCKGISNSGNAYTGWNSVSRIIVEEIMLPEDAINQ</sequence>
<proteinExistence type="predicted"/>
<dbReference type="InterPro" id="IPR008160">
    <property type="entry name" value="Collagen"/>
</dbReference>
<dbReference type="PANTHER" id="PTHR24637">
    <property type="entry name" value="COLLAGEN"/>
    <property type="match status" value="1"/>
</dbReference>
<feature type="domain" description="CTHRC1 C-terminal" evidence="3">
    <location>
        <begin position="164"/>
        <end position="297"/>
    </location>
</feature>
<reference evidence="4" key="1">
    <citation type="submission" date="2022-01" db="EMBL/GenBank/DDBJ databases">
        <authorList>
            <person name="Braso-Vives M."/>
        </authorList>
    </citation>
    <scope>NUCLEOTIDE SEQUENCE</scope>
</reference>
<dbReference type="InterPro" id="IPR057873">
    <property type="entry name" value="CTHRC1_C"/>
</dbReference>
<evidence type="ECO:0000313" key="4">
    <source>
        <dbReference type="EMBL" id="CAH1232447.1"/>
    </source>
</evidence>
<feature type="chain" id="PRO_5035452614" evidence="2">
    <location>
        <begin position="43"/>
        <end position="309"/>
    </location>
</feature>
<gene>
    <name evidence="4" type="primary">CTHRC1</name>
    <name evidence="4" type="ORF">BLAG_LOCUS1583</name>
</gene>
<protein>
    <submittedName>
        <fullName evidence="4">CTHRC1 protein</fullName>
    </submittedName>
</protein>